<organism evidence="2 3">
    <name type="scientific">Rhizobium chutanense</name>
    <dbReference type="NCBI Taxonomy" id="2035448"/>
    <lineage>
        <taxon>Bacteria</taxon>
        <taxon>Pseudomonadati</taxon>
        <taxon>Pseudomonadota</taxon>
        <taxon>Alphaproteobacteria</taxon>
        <taxon>Hyphomicrobiales</taxon>
        <taxon>Rhizobiaceae</taxon>
        <taxon>Rhizobium/Agrobacterium group</taxon>
        <taxon>Rhizobium</taxon>
    </lineage>
</organism>
<evidence type="ECO:0000313" key="3">
    <source>
        <dbReference type="Proteomes" id="UP000220768"/>
    </source>
</evidence>
<reference evidence="2 3" key="1">
    <citation type="submission" date="2017-09" db="EMBL/GenBank/DDBJ databases">
        <title>Comparative genomics of rhizobia isolated from Phaseolus vulgaris in China.</title>
        <authorList>
            <person name="Tong W."/>
        </authorList>
    </citation>
    <scope>NUCLEOTIDE SEQUENCE [LARGE SCALE GENOMIC DNA]</scope>
    <source>
        <strain evidence="2 3">C5</strain>
    </source>
</reference>
<accession>A0A2A6JDS5</accession>
<dbReference type="Proteomes" id="UP000220768">
    <property type="component" value="Unassembled WGS sequence"/>
</dbReference>
<gene>
    <name evidence="2" type="ORF">CO666_11965</name>
</gene>
<keyword evidence="1" id="KW-0732">Signal</keyword>
<dbReference type="RefSeq" id="WP_097612556.1">
    <property type="nucleotide sequence ID" value="NZ_NWSV01000006.1"/>
</dbReference>
<evidence type="ECO:0000313" key="2">
    <source>
        <dbReference type="EMBL" id="PDT04086.1"/>
    </source>
</evidence>
<proteinExistence type="predicted"/>
<evidence type="ECO:0000256" key="1">
    <source>
        <dbReference type="SAM" id="SignalP"/>
    </source>
</evidence>
<feature type="chain" id="PRO_5012540464" evidence="1">
    <location>
        <begin position="24"/>
        <end position="191"/>
    </location>
</feature>
<dbReference type="AlphaFoldDB" id="A0A2A6JDS5"/>
<feature type="signal peptide" evidence="1">
    <location>
        <begin position="1"/>
        <end position="23"/>
    </location>
</feature>
<dbReference type="EMBL" id="NWSV01000006">
    <property type="protein sequence ID" value="PDT04086.1"/>
    <property type="molecule type" value="Genomic_DNA"/>
</dbReference>
<keyword evidence="3" id="KW-1185">Reference proteome</keyword>
<comment type="caution">
    <text evidence="2">The sequence shown here is derived from an EMBL/GenBank/DDBJ whole genome shotgun (WGS) entry which is preliminary data.</text>
</comment>
<name>A0A2A6JDS5_9HYPH</name>
<protein>
    <submittedName>
        <fullName evidence="2">Uncharacterized protein</fullName>
    </submittedName>
</protein>
<sequence>MKIAGVFRLFLAATLAAPTAVNASQCDPSKPVYVFDQFKPGDDTKIFYKVRDGEHKWYMELVKFETWRKSRLVWSIDGNVICSDVIPICNLTLASSNKSEPDSAVYDCLKELEQNQEQDTPKVAISFAIPVTEISAKDETSHIAFGFLTALSVACGKHMNIHVERKALLNEDERKGMFLLPSFVRRVPCLK</sequence>